<name>A0ABS4RLZ0_PAEXY</name>
<dbReference type="EMBL" id="JAGIKV010000001">
    <property type="protein sequence ID" value="MBP2243724.1"/>
    <property type="molecule type" value="Genomic_DNA"/>
</dbReference>
<proteinExistence type="predicted"/>
<evidence type="ECO:0000256" key="1">
    <source>
        <dbReference type="SAM" id="Coils"/>
    </source>
</evidence>
<dbReference type="RefSeq" id="WP_036617403.1">
    <property type="nucleotide sequence ID" value="NZ_CBCSLC010000013.1"/>
</dbReference>
<evidence type="ECO:0000313" key="3">
    <source>
        <dbReference type="EMBL" id="MBP2243724.1"/>
    </source>
</evidence>
<comment type="caution">
    <text evidence="3">The sequence shown here is derived from an EMBL/GenBank/DDBJ whole genome shotgun (WGS) entry which is preliminary data.</text>
</comment>
<keyword evidence="2" id="KW-0812">Transmembrane</keyword>
<evidence type="ECO:0008006" key="5">
    <source>
        <dbReference type="Google" id="ProtNLM"/>
    </source>
</evidence>
<keyword evidence="4" id="KW-1185">Reference proteome</keyword>
<evidence type="ECO:0000256" key="2">
    <source>
        <dbReference type="SAM" id="Phobius"/>
    </source>
</evidence>
<organism evidence="3 4">
    <name type="scientific">Paenibacillus xylanexedens</name>
    <dbReference type="NCBI Taxonomy" id="528191"/>
    <lineage>
        <taxon>Bacteria</taxon>
        <taxon>Bacillati</taxon>
        <taxon>Bacillota</taxon>
        <taxon>Bacilli</taxon>
        <taxon>Bacillales</taxon>
        <taxon>Paenibacillaceae</taxon>
        <taxon>Paenibacillus</taxon>
    </lineage>
</organism>
<feature type="coiled-coil region" evidence="1">
    <location>
        <begin position="36"/>
        <end position="70"/>
    </location>
</feature>
<keyword evidence="2" id="KW-0472">Membrane</keyword>
<sequence>MDGVSNFGIAGIITLLIFFIMIGLVLYLVFYLGMKRSGVKEEVSALRMEVRVLQEEVERNRRELENMKRR</sequence>
<feature type="transmembrane region" description="Helical" evidence="2">
    <location>
        <begin position="6"/>
        <end position="30"/>
    </location>
</feature>
<dbReference type="Proteomes" id="UP000810207">
    <property type="component" value="Unassembled WGS sequence"/>
</dbReference>
<accession>A0ABS4RLZ0</accession>
<gene>
    <name evidence="3" type="ORF">J2Z28_000329</name>
</gene>
<keyword evidence="1" id="KW-0175">Coiled coil</keyword>
<keyword evidence="2" id="KW-1133">Transmembrane helix</keyword>
<evidence type="ECO:0000313" key="4">
    <source>
        <dbReference type="Proteomes" id="UP000810207"/>
    </source>
</evidence>
<reference evidence="3 4" key="1">
    <citation type="submission" date="2021-03" db="EMBL/GenBank/DDBJ databases">
        <title>Genomic Encyclopedia of Type Strains, Phase IV (KMG-IV): sequencing the most valuable type-strain genomes for metagenomic binning, comparative biology and taxonomic classification.</title>
        <authorList>
            <person name="Goeker M."/>
        </authorList>
    </citation>
    <scope>NUCLEOTIDE SEQUENCE [LARGE SCALE GENOMIC DNA]</scope>
    <source>
        <strain evidence="3 4">DSM 21292</strain>
    </source>
</reference>
<protein>
    <recommendedName>
        <fullName evidence="5">DUF4083 domain-containing protein</fullName>
    </recommendedName>
</protein>